<keyword evidence="20" id="KW-1185">Reference proteome</keyword>
<evidence type="ECO:0000256" key="15">
    <source>
        <dbReference type="ARBA" id="ARBA00051245"/>
    </source>
</evidence>
<evidence type="ECO:0000313" key="19">
    <source>
        <dbReference type="EMBL" id="MFC1849121.1"/>
    </source>
</evidence>
<evidence type="ECO:0000256" key="4">
    <source>
        <dbReference type="ARBA" id="ARBA00011903"/>
    </source>
</evidence>
<keyword evidence="14" id="KW-0829">Tyrosine-protein kinase</keyword>
<evidence type="ECO:0000256" key="3">
    <source>
        <dbReference type="ARBA" id="ARBA00008883"/>
    </source>
</evidence>
<dbReference type="InterPro" id="IPR003856">
    <property type="entry name" value="LPS_length_determ_N"/>
</dbReference>
<organism evidence="19 20">
    <name type="scientific">candidate division CSSED10-310 bacterium</name>
    <dbReference type="NCBI Taxonomy" id="2855610"/>
    <lineage>
        <taxon>Bacteria</taxon>
        <taxon>Bacteria division CSSED10-310</taxon>
    </lineage>
</organism>
<evidence type="ECO:0000256" key="5">
    <source>
        <dbReference type="ARBA" id="ARBA00022475"/>
    </source>
</evidence>
<dbReference type="InterPro" id="IPR050445">
    <property type="entry name" value="Bact_polysacc_biosynth/exp"/>
</dbReference>
<comment type="similarity">
    <text evidence="3">Belongs to the etk/wzc family.</text>
</comment>
<comment type="similarity">
    <text evidence="2">Belongs to the CpsD/CapB family.</text>
</comment>
<evidence type="ECO:0000256" key="9">
    <source>
        <dbReference type="ARBA" id="ARBA00022741"/>
    </source>
</evidence>
<keyword evidence="6" id="KW-0997">Cell inner membrane</keyword>
<evidence type="ECO:0000313" key="20">
    <source>
        <dbReference type="Proteomes" id="UP001594351"/>
    </source>
</evidence>
<gene>
    <name evidence="19" type="ORF">ACFL27_02830</name>
</gene>
<evidence type="ECO:0000256" key="16">
    <source>
        <dbReference type="SAM" id="Phobius"/>
    </source>
</evidence>
<keyword evidence="10" id="KW-0418">Kinase</keyword>
<dbReference type="InterPro" id="IPR027417">
    <property type="entry name" value="P-loop_NTPase"/>
</dbReference>
<evidence type="ECO:0000256" key="1">
    <source>
        <dbReference type="ARBA" id="ARBA00004429"/>
    </source>
</evidence>
<evidence type="ECO:0000259" key="18">
    <source>
        <dbReference type="Pfam" id="PF13614"/>
    </source>
</evidence>
<evidence type="ECO:0000256" key="6">
    <source>
        <dbReference type="ARBA" id="ARBA00022519"/>
    </source>
</evidence>
<dbReference type="Gene3D" id="3.40.50.300">
    <property type="entry name" value="P-loop containing nucleotide triphosphate hydrolases"/>
    <property type="match status" value="1"/>
</dbReference>
<dbReference type="NCBIfam" id="TIGR01007">
    <property type="entry name" value="eps_fam"/>
    <property type="match status" value="1"/>
</dbReference>
<evidence type="ECO:0000256" key="13">
    <source>
        <dbReference type="ARBA" id="ARBA00023136"/>
    </source>
</evidence>
<feature type="domain" description="AAA" evidence="18">
    <location>
        <begin position="523"/>
        <end position="636"/>
    </location>
</feature>
<proteinExistence type="inferred from homology"/>
<keyword evidence="8 16" id="KW-0812">Transmembrane</keyword>
<dbReference type="SUPFAM" id="SSF52540">
    <property type="entry name" value="P-loop containing nucleoside triphosphate hydrolases"/>
    <property type="match status" value="1"/>
</dbReference>
<keyword evidence="12 16" id="KW-1133">Transmembrane helix</keyword>
<feature type="domain" description="Polysaccharide chain length determinant N-terminal" evidence="17">
    <location>
        <begin position="14"/>
        <end position="99"/>
    </location>
</feature>
<evidence type="ECO:0000256" key="7">
    <source>
        <dbReference type="ARBA" id="ARBA00022679"/>
    </source>
</evidence>
<evidence type="ECO:0000256" key="8">
    <source>
        <dbReference type="ARBA" id="ARBA00022692"/>
    </source>
</evidence>
<dbReference type="CDD" id="cd05387">
    <property type="entry name" value="BY-kinase"/>
    <property type="match status" value="1"/>
</dbReference>
<evidence type="ECO:0000256" key="14">
    <source>
        <dbReference type="ARBA" id="ARBA00023137"/>
    </source>
</evidence>
<evidence type="ECO:0000259" key="17">
    <source>
        <dbReference type="Pfam" id="PF02706"/>
    </source>
</evidence>
<accession>A0ABV6YSN7</accession>
<keyword evidence="11" id="KW-0067">ATP-binding</keyword>
<sequence>MITNTMSEEQDFQFEIREYLRVILKRKLLILAVIMLVMIITLIRSFTQQNLYTSKAEIQIESNHLQIVNDITQGTNRNFYNTQYRLLLSKAILKDVLKKMGSRHQLTLGNLYQYCRISPVSETQLVNIIYTAPNAQLASQLANIHAQVFIDSHLRKRYEATTIASRFIAEQVQAVQHDIQEDEKKLLEYLRSQEIIRVPKQESMTLAKLQRFDSSLTEAEADRIKKETHYQRLLDNLPETLPEVQANPSVQKLKTEYAELEKKYQSLSQRFQPDWPELKRLKTELDNTKLLQEKEIKKVASAVIKSAQLAYENALERELELRKLLSDQKQKTQNFEVVINQYNALKMRIDNKKKLVSDLMIKESEAEVSARMKEERTSNIWIVEKAEPSFTPSFPNHRKNLSMGLLIGVILGLGVAFLLEYLDSTVKSAEVVERYLKLPFLGFIPSFPDEDGISDPARLLSGKMTPNKKDGEPQEISLDLITLHHPKLPISEAYKNIRTSILLSSDNFSPRKILVTSSQPKEGKTTTAINLAVTLTQLDKKVVIIDADMRNPRIHKAFSLINSYGLSNFLTNNLDPKLLIKKCKVNNLGIITSGPRPSNPSELLSSAKMLQLIEKLSVTFDHVIIDSPPLLAVADALIIGKQVESTILIINADITSRETVAKARDRLFSVNVKIQGVVLNNVDTSKNSYYYYYYYPYKYAYGTKKNRKKIMQDL</sequence>
<dbReference type="EC" id="2.7.10.2" evidence="4"/>
<evidence type="ECO:0000256" key="12">
    <source>
        <dbReference type="ARBA" id="ARBA00022989"/>
    </source>
</evidence>
<evidence type="ECO:0000256" key="10">
    <source>
        <dbReference type="ARBA" id="ARBA00022777"/>
    </source>
</evidence>
<dbReference type="Proteomes" id="UP001594351">
    <property type="component" value="Unassembled WGS sequence"/>
</dbReference>
<dbReference type="EMBL" id="JBHPBY010000022">
    <property type="protein sequence ID" value="MFC1849121.1"/>
    <property type="molecule type" value="Genomic_DNA"/>
</dbReference>
<feature type="transmembrane region" description="Helical" evidence="16">
    <location>
        <begin position="28"/>
        <end position="46"/>
    </location>
</feature>
<reference evidence="19 20" key="1">
    <citation type="submission" date="2024-09" db="EMBL/GenBank/DDBJ databases">
        <title>Laminarin stimulates single cell rates of sulfate reduction while oxygen inhibits transcriptomic activity in coastal marine sediment.</title>
        <authorList>
            <person name="Lindsay M."/>
            <person name="Orcutt B."/>
            <person name="Emerson D."/>
            <person name="Stepanauskas R."/>
            <person name="D'Angelo T."/>
        </authorList>
    </citation>
    <scope>NUCLEOTIDE SEQUENCE [LARGE SCALE GENOMIC DNA]</scope>
    <source>
        <strain evidence="19">SAG AM-311-K15</strain>
    </source>
</reference>
<comment type="caution">
    <text evidence="19">The sequence shown here is derived from an EMBL/GenBank/DDBJ whole genome shotgun (WGS) entry which is preliminary data.</text>
</comment>
<dbReference type="InterPro" id="IPR005702">
    <property type="entry name" value="Wzc-like_C"/>
</dbReference>
<comment type="catalytic activity">
    <reaction evidence="15">
        <text>L-tyrosyl-[protein] + ATP = O-phospho-L-tyrosyl-[protein] + ADP + H(+)</text>
        <dbReference type="Rhea" id="RHEA:10596"/>
        <dbReference type="Rhea" id="RHEA-COMP:10136"/>
        <dbReference type="Rhea" id="RHEA-COMP:20101"/>
        <dbReference type="ChEBI" id="CHEBI:15378"/>
        <dbReference type="ChEBI" id="CHEBI:30616"/>
        <dbReference type="ChEBI" id="CHEBI:46858"/>
        <dbReference type="ChEBI" id="CHEBI:61978"/>
        <dbReference type="ChEBI" id="CHEBI:456216"/>
        <dbReference type="EC" id="2.7.10.2"/>
    </reaction>
</comment>
<keyword evidence="5" id="KW-1003">Cell membrane</keyword>
<dbReference type="PANTHER" id="PTHR32309:SF13">
    <property type="entry name" value="FERRIC ENTEROBACTIN TRANSPORT PROTEIN FEPE"/>
    <property type="match status" value="1"/>
</dbReference>
<dbReference type="PANTHER" id="PTHR32309">
    <property type="entry name" value="TYROSINE-PROTEIN KINASE"/>
    <property type="match status" value="1"/>
</dbReference>
<dbReference type="Pfam" id="PF02706">
    <property type="entry name" value="Wzz"/>
    <property type="match status" value="1"/>
</dbReference>
<comment type="subcellular location">
    <subcellularLocation>
        <location evidence="1">Cell inner membrane</location>
        <topology evidence="1">Multi-pass membrane protein</topology>
    </subcellularLocation>
</comment>
<keyword evidence="9" id="KW-0547">Nucleotide-binding</keyword>
<keyword evidence="7" id="KW-0808">Transferase</keyword>
<dbReference type="Pfam" id="PF13614">
    <property type="entry name" value="AAA_31"/>
    <property type="match status" value="1"/>
</dbReference>
<evidence type="ECO:0000256" key="2">
    <source>
        <dbReference type="ARBA" id="ARBA00007316"/>
    </source>
</evidence>
<dbReference type="InterPro" id="IPR025669">
    <property type="entry name" value="AAA_dom"/>
</dbReference>
<protein>
    <recommendedName>
        <fullName evidence="4">non-specific protein-tyrosine kinase</fullName>
        <ecNumber evidence="4">2.7.10.2</ecNumber>
    </recommendedName>
</protein>
<name>A0ABV6YSN7_UNCC1</name>
<evidence type="ECO:0000256" key="11">
    <source>
        <dbReference type="ARBA" id="ARBA00022840"/>
    </source>
</evidence>
<keyword evidence="13 16" id="KW-0472">Membrane</keyword>